<keyword evidence="1" id="KW-0175">Coiled coil</keyword>
<dbReference type="AlphaFoldDB" id="A0AAE0WQ69"/>
<name>A0AAE0WQ69_9PEZI</name>
<proteinExistence type="predicted"/>
<feature type="region of interest" description="Disordered" evidence="2">
    <location>
        <begin position="345"/>
        <end position="470"/>
    </location>
</feature>
<evidence type="ECO:0000256" key="2">
    <source>
        <dbReference type="SAM" id="MobiDB-lite"/>
    </source>
</evidence>
<protein>
    <submittedName>
        <fullName evidence="3">Uncharacterized protein</fullName>
    </submittedName>
</protein>
<feature type="compositionally biased region" description="Low complexity" evidence="2">
    <location>
        <begin position="64"/>
        <end position="75"/>
    </location>
</feature>
<evidence type="ECO:0000313" key="4">
    <source>
        <dbReference type="Proteomes" id="UP001274830"/>
    </source>
</evidence>
<evidence type="ECO:0000313" key="3">
    <source>
        <dbReference type="EMBL" id="KAK3675870.1"/>
    </source>
</evidence>
<keyword evidence="4" id="KW-1185">Reference proteome</keyword>
<dbReference type="EMBL" id="JAUTXT010000012">
    <property type="protein sequence ID" value="KAK3675870.1"/>
    <property type="molecule type" value="Genomic_DNA"/>
</dbReference>
<organism evidence="3 4">
    <name type="scientific">Recurvomyces mirabilis</name>
    <dbReference type="NCBI Taxonomy" id="574656"/>
    <lineage>
        <taxon>Eukaryota</taxon>
        <taxon>Fungi</taxon>
        <taxon>Dikarya</taxon>
        <taxon>Ascomycota</taxon>
        <taxon>Pezizomycotina</taxon>
        <taxon>Dothideomycetes</taxon>
        <taxon>Dothideomycetidae</taxon>
        <taxon>Mycosphaerellales</taxon>
        <taxon>Teratosphaeriaceae</taxon>
        <taxon>Recurvomyces</taxon>
    </lineage>
</organism>
<feature type="compositionally biased region" description="Basic and acidic residues" evidence="2">
    <location>
        <begin position="393"/>
        <end position="412"/>
    </location>
</feature>
<sequence length="470" mass="51721">MEWQSSMGGFNFAPPQMMMTMAGAVDEHDSQNENENEEDFYGDVNDVADTRVGAAEDDDDDDAQASGDLLSSLLPQQPPQALPPQTPQPKIEQGMSAEEKKLENQRTAQRLRAQLLAKRQNTPLKPATHRAETPTRMQVQPAPQTAVKADTSPVPATKRSGREDTLAYAENLVVHGQPSQDDIDLDSMIADAKRTAEAKASEIKAKGHVQHPSALAASTNKQVNATPMREVEQKAITTSEKSLPTQLNDAYYADLPAWLELTGYHDVEYRTSKLRTRRERKALEDEVARIQAKLDQLKEQEAAEMQALRTIVAHPTSFSSIAPPPLLTKLPSEEAQNMAGVAANLTNGVKKRPHSPPPTTMEKNVRRRDDATNGFRIRGANGSPTSPRNGYNDYRRSSFDARSRDSSLERRQSYYRRAGGPPPPPSAAVNDRYAPYSPRDGRSTPGSYGSGRGAYTGRGGRGSRPVVKRW</sequence>
<feature type="compositionally biased region" description="Gly residues" evidence="2">
    <location>
        <begin position="448"/>
        <end position="462"/>
    </location>
</feature>
<feature type="coiled-coil region" evidence="1">
    <location>
        <begin position="273"/>
        <end position="307"/>
    </location>
</feature>
<feature type="compositionally biased region" description="Acidic residues" evidence="2">
    <location>
        <begin position="32"/>
        <end position="41"/>
    </location>
</feature>
<feature type="compositionally biased region" description="Pro residues" evidence="2">
    <location>
        <begin position="76"/>
        <end position="87"/>
    </location>
</feature>
<accession>A0AAE0WQ69</accession>
<feature type="region of interest" description="Disordered" evidence="2">
    <location>
        <begin position="21"/>
        <end position="162"/>
    </location>
</feature>
<evidence type="ECO:0000256" key="1">
    <source>
        <dbReference type="SAM" id="Coils"/>
    </source>
</evidence>
<gene>
    <name evidence="3" type="ORF">LTR78_004062</name>
</gene>
<reference evidence="3" key="1">
    <citation type="submission" date="2023-07" db="EMBL/GenBank/DDBJ databases">
        <title>Black Yeasts Isolated from many extreme environments.</title>
        <authorList>
            <person name="Coleine C."/>
            <person name="Stajich J.E."/>
            <person name="Selbmann L."/>
        </authorList>
    </citation>
    <scope>NUCLEOTIDE SEQUENCE</scope>
    <source>
        <strain evidence="3">CCFEE 5485</strain>
    </source>
</reference>
<dbReference type="Proteomes" id="UP001274830">
    <property type="component" value="Unassembled WGS sequence"/>
</dbReference>
<comment type="caution">
    <text evidence="3">The sequence shown here is derived from an EMBL/GenBank/DDBJ whole genome shotgun (WGS) entry which is preliminary data.</text>
</comment>